<reference evidence="11" key="1">
    <citation type="journal article" date="2018" name="Int. J. Syst. Evol. Microbiol.">
        <title>Jatrophihabitans telluris sp. nov., isolated from sediment soil of lava forest wetlands and the emended description of the genus Jatrophihabitans.</title>
        <authorList>
            <person name="Lee K.C."/>
            <person name="Suh M.K."/>
            <person name="Eom M.K."/>
            <person name="Kim K.K."/>
            <person name="Kim J.S."/>
            <person name="Kim D.S."/>
            <person name="Ko S.H."/>
            <person name="Shin Y.K."/>
            <person name="Lee J.S."/>
        </authorList>
    </citation>
    <scope>NUCLEOTIDE SEQUENCE</scope>
    <source>
        <strain evidence="11">N237</strain>
    </source>
</reference>
<comment type="caution">
    <text evidence="9">Lacks conserved residue(s) required for the propagation of feature annotation.</text>
</comment>
<comment type="subcellular location">
    <subcellularLocation>
        <location evidence="1">Membrane</location>
        <topology evidence="1">Multi-pass membrane protein</topology>
    </subcellularLocation>
</comment>
<keyword evidence="3 9" id="KW-0813">Transport</keyword>
<dbReference type="CDD" id="cd06261">
    <property type="entry name" value="TM_PBP2"/>
    <property type="match status" value="1"/>
</dbReference>
<comment type="subunit">
    <text evidence="2">The complex is composed of two ATP-binding proteins (CysA), two transmembrane proteins (CysT and CysW) and a solute-binding protein (CysP).</text>
</comment>
<gene>
    <name evidence="11" type="primary">cysT</name>
    <name evidence="11" type="ORF">M6D93_10680</name>
</gene>
<comment type="function">
    <text evidence="8">Part of the ABC transporter complex CysAWTP (TC 3.A.1.6.1) involved in sulfate/thiosulfate import. Probably responsible for the translocation of the substrate across the membrane.</text>
</comment>
<dbReference type="PANTHER" id="PTHR30406:SF8">
    <property type="entry name" value="SULFATE TRANSPORT SYSTEM PERMEASE PROTEIN CYST"/>
    <property type="match status" value="1"/>
</dbReference>
<comment type="similarity">
    <text evidence="9">Belongs to the binding-protein-dependent transport system permease family. CysTW subfamily.</text>
</comment>
<dbReference type="InterPro" id="IPR035906">
    <property type="entry name" value="MetI-like_sf"/>
</dbReference>
<dbReference type="NCBIfam" id="TIGR02139">
    <property type="entry name" value="permease_CysT"/>
    <property type="match status" value="1"/>
</dbReference>
<evidence type="ECO:0000259" key="10">
    <source>
        <dbReference type="PROSITE" id="PS50928"/>
    </source>
</evidence>
<feature type="transmembrane region" description="Helical" evidence="9">
    <location>
        <begin position="76"/>
        <end position="103"/>
    </location>
</feature>
<dbReference type="Pfam" id="PF00528">
    <property type="entry name" value="BPD_transp_1"/>
    <property type="match status" value="1"/>
</dbReference>
<dbReference type="NCBIfam" id="TIGR00969">
    <property type="entry name" value="3a0106s02"/>
    <property type="match status" value="1"/>
</dbReference>
<protein>
    <recommendedName>
        <fullName evidence="9">Sulfate transport system permease protein CysT</fullName>
    </recommendedName>
</protein>
<dbReference type="Gene3D" id="1.10.3720.10">
    <property type="entry name" value="MetI-like"/>
    <property type="match status" value="1"/>
</dbReference>
<dbReference type="PANTHER" id="PTHR30406">
    <property type="entry name" value="SULFATE TRANSPORT SYSTEM PERMEASE PROTEIN"/>
    <property type="match status" value="1"/>
</dbReference>
<accession>A0ABY4QUM1</accession>
<proteinExistence type="inferred from homology"/>
<feature type="transmembrane region" description="Helical" evidence="9">
    <location>
        <begin position="198"/>
        <end position="219"/>
    </location>
</feature>
<dbReference type="RefSeq" id="WP_249769148.1">
    <property type="nucleotide sequence ID" value="NZ_CP097332.1"/>
</dbReference>
<evidence type="ECO:0000256" key="3">
    <source>
        <dbReference type="ARBA" id="ARBA00022448"/>
    </source>
</evidence>
<dbReference type="InterPro" id="IPR005667">
    <property type="entry name" value="Sulph_transpt2"/>
</dbReference>
<evidence type="ECO:0000256" key="7">
    <source>
        <dbReference type="ARBA" id="ARBA00023136"/>
    </source>
</evidence>
<keyword evidence="6 9" id="KW-0764">Sulfate transport</keyword>
<organism evidence="11 12">
    <name type="scientific">Jatrophihabitans telluris</name>
    <dbReference type="NCBI Taxonomy" id="2038343"/>
    <lineage>
        <taxon>Bacteria</taxon>
        <taxon>Bacillati</taxon>
        <taxon>Actinomycetota</taxon>
        <taxon>Actinomycetes</taxon>
        <taxon>Jatrophihabitantales</taxon>
        <taxon>Jatrophihabitantaceae</taxon>
        <taxon>Jatrophihabitans</taxon>
    </lineage>
</organism>
<evidence type="ECO:0000256" key="6">
    <source>
        <dbReference type="ARBA" id="ARBA00023032"/>
    </source>
</evidence>
<feature type="transmembrane region" description="Helical" evidence="9">
    <location>
        <begin position="32"/>
        <end position="56"/>
    </location>
</feature>
<evidence type="ECO:0000256" key="5">
    <source>
        <dbReference type="ARBA" id="ARBA00022989"/>
    </source>
</evidence>
<dbReference type="InterPro" id="IPR000515">
    <property type="entry name" value="MetI-like"/>
</dbReference>
<evidence type="ECO:0000256" key="2">
    <source>
        <dbReference type="ARBA" id="ARBA00011779"/>
    </source>
</evidence>
<keyword evidence="4 9" id="KW-0812">Transmembrane</keyword>
<sequence>MSSTVLEPEIRRAAPDRSGAADSQRLGLASGVGLGLGVIWLSLLVALPLAAVVAKGTGSGWTGFTDTFTDRRAFDAIQLTVLSSLGVALINAVMGTVIAWVLVRDHFPGKRILELLIDIPFALPTIVAGLVLLTLYGPHSAIAPDLYATKPGIVVALLFVTLPFVVRTVEPVLLALESDVEEAATSLGASSFTTFRRIVLPAVLPAVLSGAALAFGRAMGEYGSVVLISGQLTYKTEIASLYIYKQIQDDALPQAAATATVLLLISVVVIGLIGLLQQWAARRG</sequence>
<keyword evidence="7 9" id="KW-0472">Membrane</keyword>
<dbReference type="SUPFAM" id="SSF161098">
    <property type="entry name" value="MetI-like"/>
    <property type="match status" value="1"/>
</dbReference>
<dbReference type="InterPro" id="IPR011865">
    <property type="entry name" value="CysT_permease"/>
</dbReference>
<feature type="domain" description="ABC transmembrane type-1" evidence="10">
    <location>
        <begin position="77"/>
        <end position="273"/>
    </location>
</feature>
<dbReference type="PROSITE" id="PS50928">
    <property type="entry name" value="ABC_TM1"/>
    <property type="match status" value="1"/>
</dbReference>
<evidence type="ECO:0000313" key="12">
    <source>
        <dbReference type="Proteomes" id="UP001056336"/>
    </source>
</evidence>
<keyword evidence="12" id="KW-1185">Reference proteome</keyword>
<dbReference type="EMBL" id="CP097332">
    <property type="protein sequence ID" value="UQX86772.1"/>
    <property type="molecule type" value="Genomic_DNA"/>
</dbReference>
<reference evidence="11" key="2">
    <citation type="submission" date="2022-05" db="EMBL/GenBank/DDBJ databases">
        <authorList>
            <person name="Kim J.-S."/>
            <person name="Lee K."/>
            <person name="Suh M."/>
            <person name="Eom M."/>
            <person name="Kim J.-S."/>
            <person name="Kim D.-S."/>
            <person name="Ko S.-H."/>
            <person name="Shin Y."/>
            <person name="Lee J.-S."/>
        </authorList>
    </citation>
    <scope>NUCLEOTIDE SEQUENCE</scope>
    <source>
        <strain evidence="11">N237</strain>
    </source>
</reference>
<evidence type="ECO:0000256" key="8">
    <source>
        <dbReference type="ARBA" id="ARBA00025323"/>
    </source>
</evidence>
<evidence type="ECO:0000313" key="11">
    <source>
        <dbReference type="EMBL" id="UQX86772.1"/>
    </source>
</evidence>
<comment type="function">
    <text evidence="9">Part of the ABC transporter complex (TC 3.A.1.6.1) involved in sulfate/thiosulfate import.</text>
</comment>
<feature type="transmembrane region" description="Helical" evidence="9">
    <location>
        <begin position="255"/>
        <end position="276"/>
    </location>
</feature>
<name>A0ABY4QUM1_9ACTN</name>
<evidence type="ECO:0000256" key="9">
    <source>
        <dbReference type="RuleBase" id="RU366001"/>
    </source>
</evidence>
<feature type="transmembrane region" description="Helical" evidence="9">
    <location>
        <begin position="148"/>
        <end position="166"/>
    </location>
</feature>
<keyword evidence="5 9" id="KW-1133">Transmembrane helix</keyword>
<evidence type="ECO:0000256" key="1">
    <source>
        <dbReference type="ARBA" id="ARBA00004141"/>
    </source>
</evidence>
<evidence type="ECO:0000256" key="4">
    <source>
        <dbReference type="ARBA" id="ARBA00022692"/>
    </source>
</evidence>
<feature type="transmembrane region" description="Helical" evidence="9">
    <location>
        <begin position="115"/>
        <end position="136"/>
    </location>
</feature>
<dbReference type="Proteomes" id="UP001056336">
    <property type="component" value="Chromosome"/>
</dbReference>